<dbReference type="STRING" id="1797582.A2442_04205"/>
<dbReference type="Pfam" id="PF00831">
    <property type="entry name" value="Ribosomal_L29"/>
    <property type="match status" value="1"/>
</dbReference>
<protein>
    <recommendedName>
        <fullName evidence="4 5">Large ribosomal subunit protein uL29</fullName>
    </recommendedName>
</protein>
<evidence type="ECO:0000256" key="5">
    <source>
        <dbReference type="HAMAP-Rule" id="MF_00374"/>
    </source>
</evidence>
<evidence type="ECO:0000256" key="1">
    <source>
        <dbReference type="ARBA" id="ARBA00009254"/>
    </source>
</evidence>
<organism evidence="6 7">
    <name type="scientific">Candidatus Campbellbacteria bacterium RIFOXYC2_FULL_35_25</name>
    <dbReference type="NCBI Taxonomy" id="1797582"/>
    <lineage>
        <taxon>Bacteria</taxon>
        <taxon>Candidatus Campbelliibacteriota</taxon>
    </lineage>
</organism>
<dbReference type="Proteomes" id="UP000179003">
    <property type="component" value="Unassembled WGS sequence"/>
</dbReference>
<proteinExistence type="inferred from homology"/>
<accession>A0A1F5EIP8</accession>
<keyword evidence="3 5" id="KW-0687">Ribonucleoprotein</keyword>
<dbReference type="GO" id="GO:0003735">
    <property type="term" value="F:structural constituent of ribosome"/>
    <property type="evidence" value="ECO:0007669"/>
    <property type="project" value="InterPro"/>
</dbReference>
<dbReference type="InterPro" id="IPR036049">
    <property type="entry name" value="Ribosomal_uL29_sf"/>
</dbReference>
<dbReference type="SUPFAM" id="SSF46561">
    <property type="entry name" value="Ribosomal protein L29 (L29p)"/>
    <property type="match status" value="1"/>
</dbReference>
<gene>
    <name evidence="5" type="primary">rpmC</name>
    <name evidence="6" type="ORF">A2442_04205</name>
</gene>
<dbReference type="EMBL" id="MFAE01000007">
    <property type="protein sequence ID" value="OGD67210.1"/>
    <property type="molecule type" value="Genomic_DNA"/>
</dbReference>
<dbReference type="GO" id="GO:0005840">
    <property type="term" value="C:ribosome"/>
    <property type="evidence" value="ECO:0007669"/>
    <property type="project" value="UniProtKB-KW"/>
</dbReference>
<evidence type="ECO:0000313" key="7">
    <source>
        <dbReference type="Proteomes" id="UP000179003"/>
    </source>
</evidence>
<dbReference type="AlphaFoldDB" id="A0A1F5EIP8"/>
<dbReference type="GO" id="GO:1990904">
    <property type="term" value="C:ribonucleoprotein complex"/>
    <property type="evidence" value="ECO:0007669"/>
    <property type="project" value="UniProtKB-KW"/>
</dbReference>
<comment type="caution">
    <text evidence="6">The sequence shown here is derived from an EMBL/GenBank/DDBJ whole genome shotgun (WGS) entry which is preliminary data.</text>
</comment>
<evidence type="ECO:0000256" key="4">
    <source>
        <dbReference type="ARBA" id="ARBA00035204"/>
    </source>
</evidence>
<evidence type="ECO:0000256" key="2">
    <source>
        <dbReference type="ARBA" id="ARBA00022980"/>
    </source>
</evidence>
<dbReference type="Gene3D" id="1.10.287.310">
    <property type="match status" value="1"/>
</dbReference>
<reference evidence="6 7" key="1">
    <citation type="journal article" date="2016" name="Nat. Commun.">
        <title>Thousands of microbial genomes shed light on interconnected biogeochemical processes in an aquifer system.</title>
        <authorList>
            <person name="Anantharaman K."/>
            <person name="Brown C.T."/>
            <person name="Hug L.A."/>
            <person name="Sharon I."/>
            <person name="Castelle C.J."/>
            <person name="Probst A.J."/>
            <person name="Thomas B.C."/>
            <person name="Singh A."/>
            <person name="Wilkins M.J."/>
            <person name="Karaoz U."/>
            <person name="Brodie E.L."/>
            <person name="Williams K.H."/>
            <person name="Hubbard S.S."/>
            <person name="Banfield J.F."/>
        </authorList>
    </citation>
    <scope>NUCLEOTIDE SEQUENCE [LARGE SCALE GENOMIC DNA]</scope>
</reference>
<sequence length="63" mass="7426">MKDLNKKTEKELEKILADKRKDLREVRFGSSGSKDKNVKGRVNIRKETARILTELRIREIKSK</sequence>
<dbReference type="InterPro" id="IPR001854">
    <property type="entry name" value="Ribosomal_uL29"/>
</dbReference>
<keyword evidence="2 5" id="KW-0689">Ribosomal protein</keyword>
<dbReference type="HAMAP" id="MF_00374">
    <property type="entry name" value="Ribosomal_uL29"/>
    <property type="match status" value="1"/>
</dbReference>
<dbReference type="GO" id="GO:0006412">
    <property type="term" value="P:translation"/>
    <property type="evidence" value="ECO:0007669"/>
    <property type="project" value="UniProtKB-UniRule"/>
</dbReference>
<comment type="similarity">
    <text evidence="1 5">Belongs to the universal ribosomal protein uL29 family.</text>
</comment>
<name>A0A1F5EIP8_9BACT</name>
<evidence type="ECO:0000313" key="6">
    <source>
        <dbReference type="EMBL" id="OGD67210.1"/>
    </source>
</evidence>
<evidence type="ECO:0000256" key="3">
    <source>
        <dbReference type="ARBA" id="ARBA00023274"/>
    </source>
</evidence>